<accession>A0ACB8QWE1</accession>
<gene>
    <name evidence="1" type="ORF">K488DRAFT_82835</name>
</gene>
<organism evidence="1 2">
    <name type="scientific">Vararia minispora EC-137</name>
    <dbReference type="NCBI Taxonomy" id="1314806"/>
    <lineage>
        <taxon>Eukaryota</taxon>
        <taxon>Fungi</taxon>
        <taxon>Dikarya</taxon>
        <taxon>Basidiomycota</taxon>
        <taxon>Agaricomycotina</taxon>
        <taxon>Agaricomycetes</taxon>
        <taxon>Russulales</taxon>
        <taxon>Lachnocladiaceae</taxon>
        <taxon>Vararia</taxon>
    </lineage>
</organism>
<comment type="caution">
    <text evidence="1">The sequence shown here is derived from an EMBL/GenBank/DDBJ whole genome shotgun (WGS) entry which is preliminary data.</text>
</comment>
<dbReference type="EMBL" id="MU273481">
    <property type="protein sequence ID" value="KAI0035646.1"/>
    <property type="molecule type" value="Genomic_DNA"/>
</dbReference>
<reference evidence="1" key="1">
    <citation type="submission" date="2021-02" db="EMBL/GenBank/DDBJ databases">
        <authorList>
            <consortium name="DOE Joint Genome Institute"/>
            <person name="Ahrendt S."/>
            <person name="Looney B.P."/>
            <person name="Miyauchi S."/>
            <person name="Morin E."/>
            <person name="Drula E."/>
            <person name="Courty P.E."/>
            <person name="Chicoki N."/>
            <person name="Fauchery L."/>
            <person name="Kohler A."/>
            <person name="Kuo A."/>
            <person name="Labutti K."/>
            <person name="Pangilinan J."/>
            <person name="Lipzen A."/>
            <person name="Riley R."/>
            <person name="Andreopoulos W."/>
            <person name="He G."/>
            <person name="Johnson J."/>
            <person name="Barry K.W."/>
            <person name="Grigoriev I.V."/>
            <person name="Nagy L."/>
            <person name="Hibbett D."/>
            <person name="Henrissat B."/>
            <person name="Matheny P.B."/>
            <person name="Labbe J."/>
            <person name="Martin F."/>
        </authorList>
    </citation>
    <scope>NUCLEOTIDE SEQUENCE</scope>
    <source>
        <strain evidence="1">EC-137</strain>
    </source>
</reference>
<reference evidence="1" key="2">
    <citation type="journal article" date="2022" name="New Phytol.">
        <title>Evolutionary transition to the ectomycorrhizal habit in the genomes of a hyperdiverse lineage of mushroom-forming fungi.</title>
        <authorList>
            <person name="Looney B."/>
            <person name="Miyauchi S."/>
            <person name="Morin E."/>
            <person name="Drula E."/>
            <person name="Courty P.E."/>
            <person name="Kohler A."/>
            <person name="Kuo A."/>
            <person name="LaButti K."/>
            <person name="Pangilinan J."/>
            <person name="Lipzen A."/>
            <person name="Riley R."/>
            <person name="Andreopoulos W."/>
            <person name="He G."/>
            <person name="Johnson J."/>
            <person name="Nolan M."/>
            <person name="Tritt A."/>
            <person name="Barry K.W."/>
            <person name="Grigoriev I.V."/>
            <person name="Nagy L.G."/>
            <person name="Hibbett D."/>
            <person name="Henrissat B."/>
            <person name="Matheny P.B."/>
            <person name="Labbe J."/>
            <person name="Martin F.M."/>
        </authorList>
    </citation>
    <scope>NUCLEOTIDE SEQUENCE</scope>
    <source>
        <strain evidence="1">EC-137</strain>
    </source>
</reference>
<keyword evidence="2" id="KW-1185">Reference proteome</keyword>
<protein>
    <submittedName>
        <fullName evidence="1">MBOAT-domain-containing protein</fullName>
    </submittedName>
</protein>
<dbReference type="Proteomes" id="UP000814128">
    <property type="component" value="Unassembled WGS sequence"/>
</dbReference>
<name>A0ACB8QWE1_9AGAM</name>
<sequence>MDALFSPVAVAVGAPVEQVKLLFCLLVSYPLGSIFIRVPGKTLKHVFNITVALFYVIPVLNLYDGFLQLLVDVLVTYYVAKTVKGRRMPWMVFWLNMGHLTVNHVLRVVLGREDEPFDLTAPQMVLVMKLTTFAWNVYDGQQLDSELDTWQTKMRVKQYPALLEFLGYAFYFPGFLVGPFLEFNAYTSLVDGSLFKVTAKSGTSTAAPLSRKGRAIPDGRKRVAYRKGAIALVYLVTFILMVGSYHPSAMLTTSFLKKPLWSRVLFLQLCQFIARCKYYGIWQLTEGAAILTGFGFSGFGPDGESLWAGAANIDVFNVELAPNFKVLLDSWNMKTNQWLRECIYKRVTAKGKKPGFRSSMLTFATSAFWHGIAPGYYITFVLGGFVTTAARLVRQYIRPLVIPVPPSIQPGSKAKPPPLTPLKRAYDVLGTSVTFLVLNFVSAPFLLLSARNSVEVWARVDYYGLWMVFATLAFFYSGGRTWLKSLQARRVRNIEHAIEKEECDPSVALPPVDQAINEVRQEVEDLVQEIEKKLQ</sequence>
<evidence type="ECO:0000313" key="1">
    <source>
        <dbReference type="EMBL" id="KAI0035646.1"/>
    </source>
</evidence>
<evidence type="ECO:0000313" key="2">
    <source>
        <dbReference type="Proteomes" id="UP000814128"/>
    </source>
</evidence>
<proteinExistence type="predicted"/>